<dbReference type="InterPro" id="IPR006593">
    <property type="entry name" value="Cyt_b561/ferric_Rdtase_TM"/>
</dbReference>
<evidence type="ECO:0000256" key="7">
    <source>
        <dbReference type="SAM" id="MobiDB-lite"/>
    </source>
</evidence>
<dbReference type="Pfam" id="PF03188">
    <property type="entry name" value="Cytochrom_B561"/>
    <property type="match status" value="1"/>
</dbReference>
<evidence type="ECO:0000256" key="1">
    <source>
        <dbReference type="ARBA" id="ARBA00004370"/>
    </source>
</evidence>
<evidence type="ECO:0000259" key="9">
    <source>
        <dbReference type="Pfam" id="PF03188"/>
    </source>
</evidence>
<accession>A0A1B9GI35</accession>
<keyword evidence="5 8" id="KW-1133">Transmembrane helix</keyword>
<feature type="transmembrane region" description="Helical" evidence="8">
    <location>
        <begin position="48"/>
        <end position="69"/>
    </location>
</feature>
<feature type="transmembrane region" description="Helical" evidence="8">
    <location>
        <begin position="121"/>
        <end position="140"/>
    </location>
</feature>
<keyword evidence="3 8" id="KW-0812">Transmembrane</keyword>
<dbReference type="AlphaFoldDB" id="A0A1B9GI35"/>
<dbReference type="Gene3D" id="1.20.120.1770">
    <property type="match status" value="1"/>
</dbReference>
<dbReference type="GO" id="GO:0016020">
    <property type="term" value="C:membrane"/>
    <property type="evidence" value="ECO:0007669"/>
    <property type="project" value="UniProtKB-SubCell"/>
</dbReference>
<evidence type="ECO:0000256" key="2">
    <source>
        <dbReference type="ARBA" id="ARBA00022448"/>
    </source>
</evidence>
<evidence type="ECO:0000313" key="11">
    <source>
        <dbReference type="Proteomes" id="UP000092666"/>
    </source>
</evidence>
<sequence>MSREEASPLLPSTNADSEPSALRLRAESPGPASAPGLGDMVPTKRDKLALSLIGIGLILFVPVTWYLVFSGDLGAMGWFAVHPPMQSLAITAFLLGITPLQPPTPASKSTRTTRFKSHQNLMLGLALPALAIGSSAMIYNKYLHGAKHFTTWHAKFGLTAVGWVLVQAAVGAASAWGGGKTFGGGEKAKRVYKYHRWVGLDPESHLNRVNLTGLYIKCGLPPY</sequence>
<dbReference type="CDD" id="cd08761">
    <property type="entry name" value="Cyt_b561_CYB561D2_like"/>
    <property type="match status" value="1"/>
</dbReference>
<reference evidence="10 11" key="1">
    <citation type="submission" date="2013-07" db="EMBL/GenBank/DDBJ databases">
        <title>The Genome Sequence of Cryptococcus heveanensis BCC8398.</title>
        <authorList>
            <consortium name="The Broad Institute Genome Sequencing Platform"/>
            <person name="Cuomo C."/>
            <person name="Litvintseva A."/>
            <person name="Chen Y."/>
            <person name="Heitman J."/>
            <person name="Sun S."/>
            <person name="Springer D."/>
            <person name="Dromer F."/>
            <person name="Young S.K."/>
            <person name="Zeng Q."/>
            <person name="Gargeya S."/>
            <person name="Fitzgerald M."/>
            <person name="Abouelleil A."/>
            <person name="Alvarado L."/>
            <person name="Berlin A.M."/>
            <person name="Chapman S.B."/>
            <person name="Dewar J."/>
            <person name="Goldberg J."/>
            <person name="Griggs A."/>
            <person name="Gujja S."/>
            <person name="Hansen M."/>
            <person name="Howarth C."/>
            <person name="Imamovic A."/>
            <person name="Larimer J."/>
            <person name="McCowan C."/>
            <person name="Murphy C."/>
            <person name="Pearson M."/>
            <person name="Priest M."/>
            <person name="Roberts A."/>
            <person name="Saif S."/>
            <person name="Shea T."/>
            <person name="Sykes S."/>
            <person name="Wortman J."/>
            <person name="Nusbaum C."/>
            <person name="Birren B."/>
        </authorList>
    </citation>
    <scope>NUCLEOTIDE SEQUENCE [LARGE SCALE GENOMIC DNA]</scope>
    <source>
        <strain evidence="10 11">BCC8398</strain>
    </source>
</reference>
<evidence type="ECO:0000256" key="4">
    <source>
        <dbReference type="ARBA" id="ARBA00022982"/>
    </source>
</evidence>
<feature type="transmembrane region" description="Helical" evidence="8">
    <location>
        <begin position="160"/>
        <end position="179"/>
    </location>
</feature>
<reference evidence="11" key="2">
    <citation type="submission" date="2013-12" db="EMBL/GenBank/DDBJ databases">
        <title>Evolution of pathogenesis and genome organization in the Tremellales.</title>
        <authorList>
            <person name="Cuomo C."/>
            <person name="Litvintseva A."/>
            <person name="Heitman J."/>
            <person name="Chen Y."/>
            <person name="Sun S."/>
            <person name="Springer D."/>
            <person name="Dromer F."/>
            <person name="Young S."/>
            <person name="Zeng Q."/>
            <person name="Chapman S."/>
            <person name="Gujja S."/>
            <person name="Saif S."/>
            <person name="Birren B."/>
        </authorList>
    </citation>
    <scope>NUCLEOTIDE SEQUENCE [LARGE SCALE GENOMIC DNA]</scope>
    <source>
        <strain evidence="11">BCC8398</strain>
    </source>
</reference>
<keyword evidence="4" id="KW-0249">Electron transport</keyword>
<feature type="domain" description="Cytochrome b561" evidence="9">
    <location>
        <begin position="108"/>
        <end position="178"/>
    </location>
</feature>
<comment type="subcellular location">
    <subcellularLocation>
        <location evidence="1">Membrane</location>
    </subcellularLocation>
</comment>
<gene>
    <name evidence="10" type="ORF">I316_07685</name>
</gene>
<evidence type="ECO:0000313" key="10">
    <source>
        <dbReference type="EMBL" id="OCF30637.1"/>
    </source>
</evidence>
<name>A0A1B9GI35_9TREE</name>
<evidence type="ECO:0000256" key="3">
    <source>
        <dbReference type="ARBA" id="ARBA00022692"/>
    </source>
</evidence>
<evidence type="ECO:0000256" key="8">
    <source>
        <dbReference type="SAM" id="Phobius"/>
    </source>
</evidence>
<evidence type="ECO:0000256" key="6">
    <source>
        <dbReference type="ARBA" id="ARBA00023136"/>
    </source>
</evidence>
<dbReference type="Proteomes" id="UP000092666">
    <property type="component" value="Unassembled WGS sequence"/>
</dbReference>
<dbReference type="EMBL" id="KV700144">
    <property type="protein sequence ID" value="OCF30637.1"/>
    <property type="molecule type" value="Genomic_DNA"/>
</dbReference>
<keyword evidence="6 8" id="KW-0472">Membrane</keyword>
<protein>
    <recommendedName>
        <fullName evidence="9">Cytochrome b561 domain-containing protein</fullName>
    </recommendedName>
</protein>
<organism evidence="10 11">
    <name type="scientific">Kwoniella heveanensis BCC8398</name>
    <dbReference type="NCBI Taxonomy" id="1296120"/>
    <lineage>
        <taxon>Eukaryota</taxon>
        <taxon>Fungi</taxon>
        <taxon>Dikarya</taxon>
        <taxon>Basidiomycota</taxon>
        <taxon>Agaricomycotina</taxon>
        <taxon>Tremellomycetes</taxon>
        <taxon>Tremellales</taxon>
        <taxon>Cryptococcaceae</taxon>
        <taxon>Kwoniella</taxon>
    </lineage>
</organism>
<keyword evidence="2" id="KW-0813">Transport</keyword>
<proteinExistence type="predicted"/>
<dbReference type="OrthoDB" id="432881at2759"/>
<feature type="region of interest" description="Disordered" evidence="7">
    <location>
        <begin position="1"/>
        <end position="39"/>
    </location>
</feature>
<keyword evidence="11" id="KW-1185">Reference proteome</keyword>
<evidence type="ECO:0000256" key="5">
    <source>
        <dbReference type="ARBA" id="ARBA00022989"/>
    </source>
</evidence>